<dbReference type="EMBL" id="GG704911">
    <property type="protein sequence ID" value="KJF60250.1"/>
    <property type="molecule type" value="Genomic_DNA"/>
</dbReference>
<name>A0A0D8JSD3_COCIM</name>
<protein>
    <submittedName>
        <fullName evidence="1">Uncharacterized protein</fullName>
    </submittedName>
</protein>
<reference evidence="2" key="2">
    <citation type="journal article" date="2010" name="Genome Res.">
        <title>Population genomic sequencing of Coccidioides fungi reveals recent hybridization and transposon control.</title>
        <authorList>
            <person name="Neafsey D.E."/>
            <person name="Barker B.M."/>
            <person name="Sharpton T.J."/>
            <person name="Stajich J.E."/>
            <person name="Park D.J."/>
            <person name="Whiston E."/>
            <person name="Hung C.-Y."/>
            <person name="McMahan C."/>
            <person name="White J."/>
            <person name="Sykes S."/>
            <person name="Heiman D."/>
            <person name="Young S."/>
            <person name="Zeng Q."/>
            <person name="Abouelleil A."/>
            <person name="Aftuck L."/>
            <person name="Bessette D."/>
            <person name="Brown A."/>
            <person name="FitzGerald M."/>
            <person name="Lui A."/>
            <person name="Macdonald J.P."/>
            <person name="Priest M."/>
            <person name="Orbach M.J."/>
            <person name="Galgiani J.N."/>
            <person name="Kirkland T.N."/>
            <person name="Cole G.T."/>
            <person name="Birren B.W."/>
            <person name="Henn M.R."/>
            <person name="Taylor J.W."/>
            <person name="Rounsley S.D."/>
        </authorList>
    </citation>
    <scope>GENOME REANNOTATION</scope>
    <source>
        <strain evidence="2">RS</strain>
    </source>
</reference>
<accession>A0A0D8JSD3</accession>
<gene>
    <name evidence="1" type="ORF">CIMG_12823</name>
</gene>
<dbReference type="VEuPathDB" id="FungiDB:CIMG_12823"/>
<dbReference type="InParanoid" id="A0A0D8JSD3"/>
<proteinExistence type="predicted"/>
<keyword evidence="2" id="KW-1185">Reference proteome</keyword>
<reference evidence="2" key="1">
    <citation type="journal article" date="2009" name="Genome Res.">
        <title>Comparative genomic analyses of the human fungal pathogens Coccidioides and their relatives.</title>
        <authorList>
            <person name="Sharpton T.J."/>
            <person name="Stajich J.E."/>
            <person name="Rounsley S.D."/>
            <person name="Gardner M.J."/>
            <person name="Wortman J.R."/>
            <person name="Jordar V.S."/>
            <person name="Maiti R."/>
            <person name="Kodira C.D."/>
            <person name="Neafsey D.E."/>
            <person name="Zeng Q."/>
            <person name="Hung C.-Y."/>
            <person name="McMahan C."/>
            <person name="Muszewska A."/>
            <person name="Grynberg M."/>
            <person name="Mandel M.A."/>
            <person name="Kellner E.M."/>
            <person name="Barker B.M."/>
            <person name="Galgiani J.N."/>
            <person name="Orbach M.J."/>
            <person name="Kirkland T.N."/>
            <person name="Cole G.T."/>
            <person name="Henn M.R."/>
            <person name="Birren B.W."/>
            <person name="Taylor J.W."/>
        </authorList>
    </citation>
    <scope>NUCLEOTIDE SEQUENCE [LARGE SCALE GENOMIC DNA]</scope>
    <source>
        <strain evidence="2">RS</strain>
    </source>
</reference>
<evidence type="ECO:0000313" key="2">
    <source>
        <dbReference type="Proteomes" id="UP000001261"/>
    </source>
</evidence>
<dbReference type="GeneID" id="24164450"/>
<dbReference type="RefSeq" id="XP_004445867.1">
    <property type="nucleotide sequence ID" value="XM_004445810.1"/>
</dbReference>
<organism evidence="1 2">
    <name type="scientific">Coccidioides immitis (strain RS)</name>
    <name type="common">Valley fever fungus</name>
    <dbReference type="NCBI Taxonomy" id="246410"/>
    <lineage>
        <taxon>Eukaryota</taxon>
        <taxon>Fungi</taxon>
        <taxon>Dikarya</taxon>
        <taxon>Ascomycota</taxon>
        <taxon>Pezizomycotina</taxon>
        <taxon>Eurotiomycetes</taxon>
        <taxon>Eurotiomycetidae</taxon>
        <taxon>Onygenales</taxon>
        <taxon>Onygenaceae</taxon>
        <taxon>Coccidioides</taxon>
    </lineage>
</organism>
<evidence type="ECO:0000313" key="1">
    <source>
        <dbReference type="EMBL" id="KJF60250.1"/>
    </source>
</evidence>
<dbReference type="KEGG" id="cim:CIMG_12823"/>
<dbReference type="Proteomes" id="UP000001261">
    <property type="component" value="Unassembled WGS sequence"/>
</dbReference>
<dbReference type="AlphaFoldDB" id="A0A0D8JSD3"/>
<sequence length="166" mass="17857">MAEDLSISPEPTKQQLAIKGAPFEPTGLETLRLTYFEACSQKGKEKNLQSLSSSGVTSYKTEHAVIWSGSTAHAGLVTARSDAHPLVRGNGDSFKINTWGIEYMAILLCRSPGVAASSASPLPYPQPQPGPPTFPGLLHVRSITGCCSRTRTQKKHKAGKDKSMYL</sequence>